<feature type="domain" description="CoA carboxyltransferase C-terminal" evidence="2">
    <location>
        <begin position="240"/>
        <end position="487"/>
    </location>
</feature>
<proteinExistence type="predicted"/>
<dbReference type="PROSITE" id="PS50980">
    <property type="entry name" value="COA_CT_NTER"/>
    <property type="match status" value="1"/>
</dbReference>
<dbReference type="Proteomes" id="UP000741013">
    <property type="component" value="Unassembled WGS sequence"/>
</dbReference>
<dbReference type="GO" id="GO:0004658">
    <property type="term" value="F:propionyl-CoA carboxylase activity"/>
    <property type="evidence" value="ECO:0007669"/>
    <property type="project" value="UniProtKB-EC"/>
</dbReference>
<comment type="caution">
    <text evidence="3">The sequence shown here is derived from an EMBL/GenBank/DDBJ whole genome shotgun (WGS) entry which is preliminary data.</text>
</comment>
<keyword evidence="4" id="KW-1185">Reference proteome</keyword>
<dbReference type="SUPFAM" id="SSF52096">
    <property type="entry name" value="ClpP/crotonase"/>
    <property type="match status" value="2"/>
</dbReference>
<dbReference type="PROSITE" id="PS50989">
    <property type="entry name" value="COA_CT_CTER"/>
    <property type="match status" value="1"/>
</dbReference>
<evidence type="ECO:0000313" key="4">
    <source>
        <dbReference type="Proteomes" id="UP000741013"/>
    </source>
</evidence>
<dbReference type="PANTHER" id="PTHR43842">
    <property type="entry name" value="PROPIONYL-COA CARBOXYLASE BETA CHAIN"/>
    <property type="match status" value="1"/>
</dbReference>
<dbReference type="EC" id="6.4.1.3" evidence="3"/>
<dbReference type="InterPro" id="IPR029045">
    <property type="entry name" value="ClpP/crotonase-like_dom_sf"/>
</dbReference>
<gene>
    <name evidence="3" type="ORF">JOM49_006413</name>
</gene>
<organism evidence="3 4">
    <name type="scientific">Amycolatopsis magusensis</name>
    <dbReference type="NCBI Taxonomy" id="882444"/>
    <lineage>
        <taxon>Bacteria</taxon>
        <taxon>Bacillati</taxon>
        <taxon>Actinomycetota</taxon>
        <taxon>Actinomycetes</taxon>
        <taxon>Pseudonocardiales</taxon>
        <taxon>Pseudonocardiaceae</taxon>
        <taxon>Amycolatopsis</taxon>
    </lineage>
</organism>
<dbReference type="InterPro" id="IPR011762">
    <property type="entry name" value="COA_CT_N"/>
</dbReference>
<sequence length="487" mass="51718">MSQDVTDLAPELPPLDSRDATGRVLALTDPGSFVELGSRARHHATGFGMAAKRPPGDGVVTGLGRIDGRDIALFAQDPTVIGGSLGETHARKITRVLDHADRSRVPVVGLLDSGGARIQEGVGALDGYGEIFARNVALSGKVPQISVVLGTCAGGAVYSPALTDVVIMRRGARMFLTGPRVVHAVTHEDVGPEELGGVDVHTRRSGVVHLECADAAEGFALARRVLGYLPASCWEPAPVALSREPEPMPEVPSNPRLTFDVRGVARAIVDGGSFLELQPDFARNVVIGFARLDGMAIGVIANQPRSRAGTLDISSAEKAARFVRMCDAFGLPMLTLVDTPGFLPGTAQESAGVIRKGAKLLHAYANATVPRVTVVLRKAFGGAYIVMNSRSLGADAVFAWPTAELAVMGPEGAVDVIHRRELAADPASRDELIERYRSTVMSAEVAAGRLSVDEVITPERTRQVVSTVLRARARGMQHRYRHDNLPQ</sequence>
<dbReference type="Gene3D" id="3.90.226.10">
    <property type="entry name" value="2-enoyl-CoA Hydratase, Chain A, domain 1"/>
    <property type="match status" value="2"/>
</dbReference>
<dbReference type="PANTHER" id="PTHR43842:SF2">
    <property type="entry name" value="PROPIONYL-COA CARBOXYLASE BETA CHAIN, MITOCHONDRIAL"/>
    <property type="match status" value="1"/>
</dbReference>
<dbReference type="InterPro" id="IPR034733">
    <property type="entry name" value="AcCoA_carboxyl_beta"/>
</dbReference>
<reference evidence="3 4" key="1">
    <citation type="submission" date="2021-03" db="EMBL/GenBank/DDBJ databases">
        <title>Sequencing the genomes of 1000 actinobacteria strains.</title>
        <authorList>
            <person name="Klenk H.-P."/>
        </authorList>
    </citation>
    <scope>NUCLEOTIDE SEQUENCE [LARGE SCALE GENOMIC DNA]</scope>
    <source>
        <strain evidence="3 4">DSM 45510</strain>
    </source>
</reference>
<keyword evidence="3" id="KW-0436">Ligase</keyword>
<evidence type="ECO:0000313" key="3">
    <source>
        <dbReference type="EMBL" id="MBP2184887.1"/>
    </source>
</evidence>
<evidence type="ECO:0000259" key="1">
    <source>
        <dbReference type="PROSITE" id="PS50980"/>
    </source>
</evidence>
<name>A0ABS4PZN1_9PSEU</name>
<accession>A0ABS4PZN1</accession>
<dbReference type="Pfam" id="PF01039">
    <property type="entry name" value="Carboxyl_trans"/>
    <property type="match status" value="1"/>
</dbReference>
<feature type="domain" description="CoA carboxyltransferase N-terminal" evidence="1">
    <location>
        <begin position="1"/>
        <end position="241"/>
    </location>
</feature>
<dbReference type="EMBL" id="JAGGMS010000001">
    <property type="protein sequence ID" value="MBP2184887.1"/>
    <property type="molecule type" value="Genomic_DNA"/>
</dbReference>
<evidence type="ECO:0000259" key="2">
    <source>
        <dbReference type="PROSITE" id="PS50989"/>
    </source>
</evidence>
<dbReference type="InterPro" id="IPR051047">
    <property type="entry name" value="AccD/PCCB"/>
</dbReference>
<dbReference type="InterPro" id="IPR011763">
    <property type="entry name" value="COA_CT_C"/>
</dbReference>
<protein>
    <submittedName>
        <fullName evidence="3">Propionyl-CoA carboxylase beta chain</fullName>
        <ecNumber evidence="3">6.4.1.3</ecNumber>
    </submittedName>
</protein>
<dbReference type="RefSeq" id="WP_209667842.1">
    <property type="nucleotide sequence ID" value="NZ_JAGGMS010000001.1"/>
</dbReference>